<keyword evidence="2" id="KW-0472">Membrane</keyword>
<sequence>MHYDGMTSHRRGPVGGQGPHPVIRLPHEQELFARGRGVQDRLADMITAFAGSMVFVYVHMVWFAGWIMINEGIFGQDAVFDPFPFGLLTMIVSLEAIFLSTFVMVSQNRQAARDTIRADLNFEASVRSEVWSTNLGRALGLDPEEIERQTQELLATNRDKMNSEMGRPSA</sequence>
<gene>
    <name evidence="3" type="ORF">Stube_67200</name>
</gene>
<keyword evidence="2" id="KW-0812">Transmembrane</keyword>
<dbReference type="EMBL" id="BLIR01000003">
    <property type="protein sequence ID" value="GFE42047.1"/>
    <property type="molecule type" value="Genomic_DNA"/>
</dbReference>
<name>A0A640V2Y2_9ACTN</name>
<evidence type="ECO:0008006" key="5">
    <source>
        <dbReference type="Google" id="ProtNLM"/>
    </source>
</evidence>
<evidence type="ECO:0000256" key="2">
    <source>
        <dbReference type="SAM" id="Phobius"/>
    </source>
</evidence>
<evidence type="ECO:0000313" key="4">
    <source>
        <dbReference type="Proteomes" id="UP000431826"/>
    </source>
</evidence>
<evidence type="ECO:0000313" key="3">
    <source>
        <dbReference type="EMBL" id="GFE42047.1"/>
    </source>
</evidence>
<feature type="transmembrane region" description="Helical" evidence="2">
    <location>
        <begin position="85"/>
        <end position="105"/>
    </location>
</feature>
<dbReference type="PANTHER" id="PTHR41386">
    <property type="entry name" value="INTEGRAL MEMBRANE PROTEIN-RELATED"/>
    <property type="match status" value="1"/>
</dbReference>
<keyword evidence="2" id="KW-1133">Transmembrane helix</keyword>
<feature type="transmembrane region" description="Helical" evidence="2">
    <location>
        <begin position="42"/>
        <end position="65"/>
    </location>
</feature>
<protein>
    <recommendedName>
        <fullName evidence="5">DUF1003 domain-containing protein</fullName>
    </recommendedName>
</protein>
<dbReference type="Pfam" id="PF06210">
    <property type="entry name" value="DUF1003"/>
    <property type="match status" value="1"/>
</dbReference>
<comment type="caution">
    <text evidence="3">The sequence shown here is derived from an EMBL/GenBank/DDBJ whole genome shotgun (WGS) entry which is preliminary data.</text>
</comment>
<dbReference type="Proteomes" id="UP000431826">
    <property type="component" value="Unassembled WGS sequence"/>
</dbReference>
<reference evidence="3 4" key="1">
    <citation type="submission" date="2019-12" db="EMBL/GenBank/DDBJ databases">
        <title>Whole genome shotgun sequence of Streptomyces tubercidicus NBRC 13090.</title>
        <authorList>
            <person name="Ichikawa N."/>
            <person name="Kimura A."/>
            <person name="Kitahashi Y."/>
            <person name="Komaki H."/>
            <person name="Tamura T."/>
        </authorList>
    </citation>
    <scope>NUCLEOTIDE SEQUENCE [LARGE SCALE GENOMIC DNA]</scope>
    <source>
        <strain evidence="3 4">NBRC 13090</strain>
    </source>
</reference>
<feature type="region of interest" description="Disordered" evidence="1">
    <location>
        <begin position="1"/>
        <end position="20"/>
    </location>
</feature>
<dbReference type="InterPro" id="IPR010406">
    <property type="entry name" value="DUF1003"/>
</dbReference>
<accession>A0A640V2Y2</accession>
<keyword evidence="4" id="KW-1185">Reference proteome</keyword>
<dbReference type="AlphaFoldDB" id="A0A640V2Y2"/>
<organism evidence="3 4">
    <name type="scientific">Streptomyces tubercidicus</name>
    <dbReference type="NCBI Taxonomy" id="47759"/>
    <lineage>
        <taxon>Bacteria</taxon>
        <taxon>Bacillati</taxon>
        <taxon>Actinomycetota</taxon>
        <taxon>Actinomycetes</taxon>
        <taxon>Kitasatosporales</taxon>
        <taxon>Streptomycetaceae</taxon>
        <taxon>Streptomyces</taxon>
    </lineage>
</organism>
<proteinExistence type="predicted"/>
<dbReference type="PANTHER" id="PTHR41386:SF1">
    <property type="entry name" value="MEMBRANE PROTEIN"/>
    <property type="match status" value="1"/>
</dbReference>
<evidence type="ECO:0000256" key="1">
    <source>
        <dbReference type="SAM" id="MobiDB-lite"/>
    </source>
</evidence>